<dbReference type="GO" id="GO:0005739">
    <property type="term" value="C:mitochondrion"/>
    <property type="evidence" value="ECO:0007669"/>
    <property type="project" value="UniProtKB-SubCell"/>
</dbReference>
<keyword evidence="8" id="KW-1185">Reference proteome</keyword>
<evidence type="ECO:0000313" key="7">
    <source>
        <dbReference type="EMBL" id="PYH91312.1"/>
    </source>
</evidence>
<dbReference type="VEuPathDB" id="FungiDB:BO71DRAFT_486360"/>
<comment type="subcellular location">
    <subcellularLocation>
        <location evidence="2">Endoplasmic reticulum</location>
    </subcellularLocation>
    <subcellularLocation>
        <location evidence="3">Membrane</location>
    </subcellularLocation>
    <subcellularLocation>
        <location evidence="1">Mitochondrion</location>
    </subcellularLocation>
</comment>
<keyword evidence="6" id="KW-0472">Membrane</keyword>
<organism evidence="7 8">
    <name type="scientific">Aspergillus ellipticus CBS 707.79</name>
    <dbReference type="NCBI Taxonomy" id="1448320"/>
    <lineage>
        <taxon>Eukaryota</taxon>
        <taxon>Fungi</taxon>
        <taxon>Dikarya</taxon>
        <taxon>Ascomycota</taxon>
        <taxon>Pezizomycotina</taxon>
        <taxon>Eurotiomycetes</taxon>
        <taxon>Eurotiomycetidae</taxon>
        <taxon>Eurotiales</taxon>
        <taxon>Aspergillaceae</taxon>
        <taxon>Aspergillus</taxon>
        <taxon>Aspergillus subgen. Circumdati</taxon>
    </lineage>
</organism>
<evidence type="ECO:0000256" key="1">
    <source>
        <dbReference type="ARBA" id="ARBA00004173"/>
    </source>
</evidence>
<evidence type="ECO:0008006" key="9">
    <source>
        <dbReference type="Google" id="ProtNLM"/>
    </source>
</evidence>
<dbReference type="GO" id="GO:0016020">
    <property type="term" value="C:membrane"/>
    <property type="evidence" value="ECO:0007669"/>
    <property type="project" value="UniProtKB-SubCell"/>
</dbReference>
<protein>
    <recommendedName>
        <fullName evidence="9">Alpha/beta-hydrolase</fullName>
    </recommendedName>
</protein>
<dbReference type="OrthoDB" id="4510739at2759"/>
<keyword evidence="5" id="KW-0496">Mitochondrion</keyword>
<sequence>MSTRRVETATLLVGLALALPIGIGLWTRRARQISLNTPHPKQPSTFGSSECQEILDSLPDNLRLVDDDPDRPNILNWSSTPSALMASRFNGATVTFCIAPDWGTFEKILQRSIGKKAVHLIADADFVGPTSLADPGEQAQVDIVAVTGLSGHGFGSWRARGKPAMWLRDFLPEDIPNARIITYGYDTRLSKSQSNVSIRELGKDLLEMLKNARLKHAHRPLILIGHSLGGLVIKRALVEAARGNQEDRTVLISCYATLFFGVPNRGLRNEALISMVKGQPNEDLIRSLGQDSRVPLELSRRLLPVLPAPRLPGSVCLRDQGDTYTRGTSIPMVPLLSGIHAGPNEDASCQLSINANHSDLVKFKSRADFDYTKVARRIRGLASAAPMVVRERFGDSAGGELEWRS</sequence>
<dbReference type="InterPro" id="IPR052374">
    <property type="entry name" value="SERAC1"/>
</dbReference>
<dbReference type="PANTHER" id="PTHR48182:SF2">
    <property type="entry name" value="PROTEIN SERAC1"/>
    <property type="match status" value="1"/>
</dbReference>
<evidence type="ECO:0000256" key="2">
    <source>
        <dbReference type="ARBA" id="ARBA00004240"/>
    </source>
</evidence>
<accession>A0A319EK31</accession>
<keyword evidence="4" id="KW-0256">Endoplasmic reticulum</keyword>
<dbReference type="InterPro" id="IPR029058">
    <property type="entry name" value="AB_hydrolase_fold"/>
</dbReference>
<dbReference type="PANTHER" id="PTHR48182">
    <property type="entry name" value="PROTEIN SERAC1"/>
    <property type="match status" value="1"/>
</dbReference>
<name>A0A319EK31_9EURO</name>
<dbReference type="AlphaFoldDB" id="A0A319EK31"/>
<proteinExistence type="predicted"/>
<dbReference type="EMBL" id="KZ825949">
    <property type="protein sequence ID" value="PYH91312.1"/>
    <property type="molecule type" value="Genomic_DNA"/>
</dbReference>
<dbReference type="SUPFAM" id="SSF53474">
    <property type="entry name" value="alpha/beta-Hydrolases"/>
    <property type="match status" value="1"/>
</dbReference>
<evidence type="ECO:0000256" key="5">
    <source>
        <dbReference type="ARBA" id="ARBA00023128"/>
    </source>
</evidence>
<evidence type="ECO:0000256" key="4">
    <source>
        <dbReference type="ARBA" id="ARBA00022824"/>
    </source>
</evidence>
<evidence type="ECO:0000256" key="3">
    <source>
        <dbReference type="ARBA" id="ARBA00004370"/>
    </source>
</evidence>
<evidence type="ECO:0000313" key="8">
    <source>
        <dbReference type="Proteomes" id="UP000247810"/>
    </source>
</evidence>
<dbReference type="GO" id="GO:0005783">
    <property type="term" value="C:endoplasmic reticulum"/>
    <property type="evidence" value="ECO:0007669"/>
    <property type="project" value="UniProtKB-SubCell"/>
</dbReference>
<reference evidence="7 8" key="1">
    <citation type="submission" date="2018-02" db="EMBL/GenBank/DDBJ databases">
        <title>The genomes of Aspergillus section Nigri reveals drivers in fungal speciation.</title>
        <authorList>
            <consortium name="DOE Joint Genome Institute"/>
            <person name="Vesth T.C."/>
            <person name="Nybo J."/>
            <person name="Theobald S."/>
            <person name="Brandl J."/>
            <person name="Frisvad J.C."/>
            <person name="Nielsen K.F."/>
            <person name="Lyhne E.K."/>
            <person name="Kogle M.E."/>
            <person name="Kuo A."/>
            <person name="Riley R."/>
            <person name="Clum A."/>
            <person name="Nolan M."/>
            <person name="Lipzen A."/>
            <person name="Salamov A."/>
            <person name="Henrissat B."/>
            <person name="Wiebenga A."/>
            <person name="De vries R.P."/>
            <person name="Grigoriev I.V."/>
            <person name="Mortensen U.H."/>
            <person name="Andersen M.R."/>
            <person name="Baker S.E."/>
        </authorList>
    </citation>
    <scope>NUCLEOTIDE SEQUENCE [LARGE SCALE GENOMIC DNA]</scope>
    <source>
        <strain evidence="7 8">CBS 707.79</strain>
    </source>
</reference>
<gene>
    <name evidence="7" type="ORF">BO71DRAFT_486360</name>
</gene>
<evidence type="ECO:0000256" key="6">
    <source>
        <dbReference type="ARBA" id="ARBA00023136"/>
    </source>
</evidence>
<dbReference type="Gene3D" id="3.40.50.1820">
    <property type="entry name" value="alpha/beta hydrolase"/>
    <property type="match status" value="1"/>
</dbReference>
<dbReference type="Proteomes" id="UP000247810">
    <property type="component" value="Unassembled WGS sequence"/>
</dbReference>